<dbReference type="AlphaFoldDB" id="A0A812NH69"/>
<comment type="caution">
    <text evidence="1">The sequence shown here is derived from an EMBL/GenBank/DDBJ whole genome shotgun (WGS) entry which is preliminary data.</text>
</comment>
<organism evidence="1 2">
    <name type="scientific">Symbiodinium necroappetens</name>
    <dbReference type="NCBI Taxonomy" id="1628268"/>
    <lineage>
        <taxon>Eukaryota</taxon>
        <taxon>Sar</taxon>
        <taxon>Alveolata</taxon>
        <taxon>Dinophyceae</taxon>
        <taxon>Suessiales</taxon>
        <taxon>Symbiodiniaceae</taxon>
        <taxon>Symbiodinium</taxon>
    </lineage>
</organism>
<dbReference type="OrthoDB" id="410024at2759"/>
<name>A0A812NH69_9DINO</name>
<evidence type="ECO:0000313" key="1">
    <source>
        <dbReference type="EMBL" id="CAE7297378.1"/>
    </source>
</evidence>
<keyword evidence="2" id="KW-1185">Reference proteome</keyword>
<sequence>MAAISAQKVAVRSLIRGITLWCGAVGSLASRLAPFSRLPFRARHSQACPNSCAFSMSAVSTRGRFSPLGAQVLRYTTGIEEPNISGLSDKAVCQATTGWTEIRLAAKTE</sequence>
<gene>
    <name evidence="1" type="ORF">SNEC2469_LOCUS7312</name>
</gene>
<accession>A0A812NH69</accession>
<dbReference type="EMBL" id="CAJNJA010012458">
    <property type="protein sequence ID" value="CAE7297378.1"/>
    <property type="molecule type" value="Genomic_DNA"/>
</dbReference>
<protein>
    <submittedName>
        <fullName evidence="1">Uncharacterized protein</fullName>
    </submittedName>
</protein>
<reference evidence="1" key="1">
    <citation type="submission" date="2021-02" db="EMBL/GenBank/DDBJ databases">
        <authorList>
            <person name="Dougan E. K."/>
            <person name="Rhodes N."/>
            <person name="Thang M."/>
            <person name="Chan C."/>
        </authorList>
    </citation>
    <scope>NUCLEOTIDE SEQUENCE</scope>
</reference>
<proteinExistence type="predicted"/>
<evidence type="ECO:0000313" key="2">
    <source>
        <dbReference type="Proteomes" id="UP000601435"/>
    </source>
</evidence>
<dbReference type="Proteomes" id="UP000601435">
    <property type="component" value="Unassembled WGS sequence"/>
</dbReference>